<evidence type="ECO:0000313" key="2">
    <source>
        <dbReference type="EMBL" id="GMS83906.1"/>
    </source>
</evidence>
<dbReference type="AlphaFoldDB" id="A0AAV5SKN2"/>
<keyword evidence="1" id="KW-0732">Signal</keyword>
<feature type="chain" id="PRO_5043506938" evidence="1">
    <location>
        <begin position="35"/>
        <end position="107"/>
    </location>
</feature>
<keyword evidence="3" id="KW-1185">Reference proteome</keyword>
<gene>
    <name evidence="2" type="ORF">PENTCL1PPCAC_6081</name>
</gene>
<feature type="non-terminal residue" evidence="2">
    <location>
        <position position="1"/>
    </location>
</feature>
<dbReference type="Proteomes" id="UP001432027">
    <property type="component" value="Unassembled WGS sequence"/>
</dbReference>
<dbReference type="EMBL" id="BTSX01000002">
    <property type="protein sequence ID" value="GMS83906.1"/>
    <property type="molecule type" value="Genomic_DNA"/>
</dbReference>
<protein>
    <submittedName>
        <fullName evidence="2">Uncharacterized protein</fullName>
    </submittedName>
</protein>
<accession>A0AAV5SKN2</accession>
<comment type="caution">
    <text evidence="2">The sequence shown here is derived from an EMBL/GenBank/DDBJ whole genome shotgun (WGS) entry which is preliminary data.</text>
</comment>
<evidence type="ECO:0000313" key="3">
    <source>
        <dbReference type="Proteomes" id="UP001432027"/>
    </source>
</evidence>
<evidence type="ECO:0000256" key="1">
    <source>
        <dbReference type="SAM" id="SignalP"/>
    </source>
</evidence>
<reference evidence="2" key="1">
    <citation type="submission" date="2023-10" db="EMBL/GenBank/DDBJ databases">
        <title>Genome assembly of Pristionchus species.</title>
        <authorList>
            <person name="Yoshida K."/>
            <person name="Sommer R.J."/>
        </authorList>
    </citation>
    <scope>NUCLEOTIDE SEQUENCE</scope>
    <source>
        <strain evidence="2">RS0144</strain>
    </source>
</reference>
<sequence>FVKMAIVNQSVTRMEKVVLVAFALLVSFIVAAEAEDDRDRLIGTEKERVWHMLRDCCQKSIVCSDYSEIGNYFKCKEELGKCMDIRMEDLTSDAVDECDLINAEKRR</sequence>
<feature type="signal peptide" evidence="1">
    <location>
        <begin position="1"/>
        <end position="34"/>
    </location>
</feature>
<organism evidence="2 3">
    <name type="scientific">Pristionchus entomophagus</name>
    <dbReference type="NCBI Taxonomy" id="358040"/>
    <lineage>
        <taxon>Eukaryota</taxon>
        <taxon>Metazoa</taxon>
        <taxon>Ecdysozoa</taxon>
        <taxon>Nematoda</taxon>
        <taxon>Chromadorea</taxon>
        <taxon>Rhabditida</taxon>
        <taxon>Rhabditina</taxon>
        <taxon>Diplogasteromorpha</taxon>
        <taxon>Diplogasteroidea</taxon>
        <taxon>Neodiplogasteridae</taxon>
        <taxon>Pristionchus</taxon>
    </lineage>
</organism>
<name>A0AAV5SKN2_9BILA</name>
<proteinExistence type="predicted"/>